<protein>
    <submittedName>
        <fullName evidence="1">RbcL protein</fullName>
    </submittedName>
</protein>
<sequence length="149" mass="15570">VSSQSWSTAVQLLRHEHGTVARAVLLQSCEVSCAWALVLPLLAAAQASAVAATTAMAALPWAPALAAFRNLQREQVTAGALLYTALASSSPARWAYLLLQEMRSRALEPNLVVLAAAAAIPSGSADGHDLQGTQESKLSGYGVACRAMW</sequence>
<evidence type="ECO:0000313" key="1">
    <source>
        <dbReference type="EMBL" id="CAE7670044.1"/>
    </source>
</evidence>
<organism evidence="1 2">
    <name type="scientific">Symbiodinium necroappetens</name>
    <dbReference type="NCBI Taxonomy" id="1628268"/>
    <lineage>
        <taxon>Eukaryota</taxon>
        <taxon>Sar</taxon>
        <taxon>Alveolata</taxon>
        <taxon>Dinophyceae</taxon>
        <taxon>Suessiales</taxon>
        <taxon>Symbiodiniaceae</taxon>
        <taxon>Symbiodinium</taxon>
    </lineage>
</organism>
<evidence type="ECO:0000313" key="2">
    <source>
        <dbReference type="Proteomes" id="UP000601435"/>
    </source>
</evidence>
<proteinExistence type="predicted"/>
<accession>A0A812WG59</accession>
<dbReference type="Proteomes" id="UP000601435">
    <property type="component" value="Unassembled WGS sequence"/>
</dbReference>
<feature type="non-terminal residue" evidence="1">
    <location>
        <position position="1"/>
    </location>
</feature>
<gene>
    <name evidence="1" type="primary">rbcL</name>
    <name evidence="1" type="ORF">SNEC2469_LOCUS19177</name>
</gene>
<comment type="caution">
    <text evidence="1">The sequence shown here is derived from an EMBL/GenBank/DDBJ whole genome shotgun (WGS) entry which is preliminary data.</text>
</comment>
<reference evidence="1" key="1">
    <citation type="submission" date="2021-02" db="EMBL/GenBank/DDBJ databases">
        <authorList>
            <person name="Dougan E. K."/>
            <person name="Rhodes N."/>
            <person name="Thang M."/>
            <person name="Chan C."/>
        </authorList>
    </citation>
    <scope>NUCLEOTIDE SEQUENCE</scope>
</reference>
<name>A0A812WG59_9DINO</name>
<keyword evidence="2" id="KW-1185">Reference proteome</keyword>
<dbReference type="AlphaFoldDB" id="A0A812WG59"/>
<dbReference type="EMBL" id="CAJNJA010032709">
    <property type="protein sequence ID" value="CAE7670044.1"/>
    <property type="molecule type" value="Genomic_DNA"/>
</dbReference>